<dbReference type="SUPFAM" id="SSF53474">
    <property type="entry name" value="alpha/beta-Hydrolases"/>
    <property type="match status" value="1"/>
</dbReference>
<dbReference type="RefSeq" id="WP_259314124.1">
    <property type="nucleotide sequence ID" value="NZ_CP087164.1"/>
</dbReference>
<sequence length="381" mass="39888">MPVDSETAALATLAGRGLAGAARRVEEVHQAIADRSFRSPGARPARAIHDAVAGAVYSGVRGGAHLAGRAVAATAADRRVSGTPRGALAQSVLNGFLGDQLEEECSPLAVPMAIRHDGEDVELTPAGLGAAFPDATGRIVVFVHGLCEDENAWKLRAARRGGTYATRLHDDLGVTPVSVRYNTGLPIAENGRRLARLLERLAAAWPVTVGRVDLVGHSMGGLVGRAACHAGAARPDRWMRALRTTVTLGTPHHGAPLEQAVDVADRLLRLAPESTPFATVLGLRSSGIKDLRAGFDAPLHDGARHYAVAATLTRGDRHALARVLGDTLVLVPSAHGRGRGGRRTGFGDDDVRHLGGADHLALLNHPAVEKLLMAWLAGDEA</sequence>
<dbReference type="EMBL" id="CP087164">
    <property type="protein sequence ID" value="UGS34450.1"/>
    <property type="molecule type" value="Genomic_DNA"/>
</dbReference>
<dbReference type="GO" id="GO:0016788">
    <property type="term" value="F:hydrolase activity, acting on ester bonds"/>
    <property type="evidence" value="ECO:0007669"/>
    <property type="project" value="InterPro"/>
</dbReference>
<proteinExistence type="predicted"/>
<dbReference type="Pfam" id="PF07819">
    <property type="entry name" value="PGAP1"/>
    <property type="match status" value="1"/>
</dbReference>
<dbReference type="Proteomes" id="UP001162834">
    <property type="component" value="Chromosome"/>
</dbReference>
<keyword evidence="3" id="KW-1185">Reference proteome</keyword>
<reference evidence="2" key="1">
    <citation type="journal article" date="2022" name="Int. J. Syst. Evol. Microbiol.">
        <title>Pseudomonas aegrilactucae sp. nov. and Pseudomonas morbosilactucae sp. nov., pathogens causing bacterial rot of lettuce in Japan.</title>
        <authorList>
            <person name="Sawada H."/>
            <person name="Fujikawa T."/>
            <person name="Satou M."/>
        </authorList>
    </citation>
    <scope>NUCLEOTIDE SEQUENCE</scope>
    <source>
        <strain evidence="2">0166_1</strain>
    </source>
</reference>
<name>A0A9E6XUI9_9ACTN</name>
<dbReference type="KEGG" id="sbae:DSM104329_00828"/>
<evidence type="ECO:0000259" key="1">
    <source>
        <dbReference type="Pfam" id="PF07819"/>
    </source>
</evidence>
<feature type="domain" description="GPI inositol-deacylase PGAP1-like alpha/beta" evidence="1">
    <location>
        <begin position="210"/>
        <end position="259"/>
    </location>
</feature>
<evidence type="ECO:0000313" key="2">
    <source>
        <dbReference type="EMBL" id="UGS34450.1"/>
    </source>
</evidence>
<protein>
    <recommendedName>
        <fullName evidence="1">GPI inositol-deacylase PGAP1-like alpha/beta domain-containing protein</fullName>
    </recommendedName>
</protein>
<gene>
    <name evidence="2" type="ORF">DSM104329_00828</name>
</gene>
<dbReference type="AlphaFoldDB" id="A0A9E6XUI9"/>
<dbReference type="InterPro" id="IPR012908">
    <property type="entry name" value="PGAP1-ab_dom-like"/>
</dbReference>
<dbReference type="InterPro" id="IPR029058">
    <property type="entry name" value="AB_hydrolase_fold"/>
</dbReference>
<evidence type="ECO:0000313" key="3">
    <source>
        <dbReference type="Proteomes" id="UP001162834"/>
    </source>
</evidence>
<dbReference type="Gene3D" id="3.40.50.1820">
    <property type="entry name" value="alpha/beta hydrolase"/>
    <property type="match status" value="1"/>
</dbReference>
<accession>A0A9E6XUI9</accession>
<organism evidence="2 3">
    <name type="scientific">Capillimicrobium parvum</name>
    <dbReference type="NCBI Taxonomy" id="2884022"/>
    <lineage>
        <taxon>Bacteria</taxon>
        <taxon>Bacillati</taxon>
        <taxon>Actinomycetota</taxon>
        <taxon>Thermoleophilia</taxon>
        <taxon>Solirubrobacterales</taxon>
        <taxon>Capillimicrobiaceae</taxon>
        <taxon>Capillimicrobium</taxon>
    </lineage>
</organism>